<dbReference type="EMBL" id="FMYG01000003">
    <property type="protein sequence ID" value="SDC09394.1"/>
    <property type="molecule type" value="Genomic_DNA"/>
</dbReference>
<evidence type="ECO:0000313" key="6">
    <source>
        <dbReference type="Proteomes" id="UP000183203"/>
    </source>
</evidence>
<proteinExistence type="predicted"/>
<reference evidence="5 6" key="1">
    <citation type="submission" date="2016-09" db="EMBL/GenBank/DDBJ databases">
        <authorList>
            <person name="Capua I."/>
            <person name="De Benedictis P."/>
            <person name="Joannis T."/>
            <person name="Lombin L.H."/>
            <person name="Cattoli G."/>
        </authorList>
    </citation>
    <scope>NUCLEOTIDE SEQUENCE [LARGE SCALE GENOMIC DNA]</scope>
    <source>
        <strain evidence="5 6">NIO-1002</strain>
    </source>
</reference>
<organism evidence="5 6">
    <name type="scientific">Microbacterium enclense</name>
    <dbReference type="NCBI Taxonomy" id="993073"/>
    <lineage>
        <taxon>Bacteria</taxon>
        <taxon>Bacillati</taxon>
        <taxon>Actinomycetota</taxon>
        <taxon>Actinomycetes</taxon>
        <taxon>Micrococcales</taxon>
        <taxon>Microbacteriaceae</taxon>
        <taxon>Microbacterium</taxon>
    </lineage>
</organism>
<name>A0A1G6ISD2_9MICO</name>
<evidence type="ECO:0000256" key="2">
    <source>
        <dbReference type="ARBA" id="ARBA00023125"/>
    </source>
</evidence>
<dbReference type="PANTHER" id="PTHR44688">
    <property type="entry name" value="DNA-BINDING TRANSCRIPTIONAL ACTIVATOR DEVR_DOSR"/>
    <property type="match status" value="1"/>
</dbReference>
<feature type="domain" description="HTH luxR-type" evidence="4">
    <location>
        <begin position="417"/>
        <end position="481"/>
    </location>
</feature>
<protein>
    <submittedName>
        <fullName evidence="5">Regulatory protein, luxR family</fullName>
    </submittedName>
</protein>
<dbReference type="GO" id="GO:0006355">
    <property type="term" value="P:regulation of DNA-templated transcription"/>
    <property type="evidence" value="ECO:0007669"/>
    <property type="project" value="InterPro"/>
</dbReference>
<dbReference type="InterPro" id="IPR000792">
    <property type="entry name" value="Tscrpt_reg_LuxR_C"/>
</dbReference>
<dbReference type="Pfam" id="PF00196">
    <property type="entry name" value="GerE"/>
    <property type="match status" value="1"/>
</dbReference>
<evidence type="ECO:0000313" key="5">
    <source>
        <dbReference type="EMBL" id="SDC09394.1"/>
    </source>
</evidence>
<gene>
    <name evidence="5" type="ORF">SAMN05216418_1609</name>
</gene>
<dbReference type="Proteomes" id="UP000183203">
    <property type="component" value="Unassembled WGS sequence"/>
</dbReference>
<keyword evidence="1" id="KW-0805">Transcription regulation</keyword>
<dbReference type="GO" id="GO:0003677">
    <property type="term" value="F:DNA binding"/>
    <property type="evidence" value="ECO:0007669"/>
    <property type="project" value="UniProtKB-KW"/>
</dbReference>
<dbReference type="SUPFAM" id="SSF46894">
    <property type="entry name" value="C-terminal effector domain of the bipartite response regulators"/>
    <property type="match status" value="1"/>
</dbReference>
<dbReference type="SMART" id="SM00421">
    <property type="entry name" value="HTH_LUXR"/>
    <property type="match status" value="1"/>
</dbReference>
<dbReference type="PROSITE" id="PS50043">
    <property type="entry name" value="HTH_LUXR_2"/>
    <property type="match status" value="1"/>
</dbReference>
<dbReference type="STRING" id="993073.AS029_06760"/>
<evidence type="ECO:0000256" key="3">
    <source>
        <dbReference type="ARBA" id="ARBA00023163"/>
    </source>
</evidence>
<dbReference type="AlphaFoldDB" id="A0A1G6ISD2"/>
<keyword evidence="3" id="KW-0804">Transcription</keyword>
<accession>A0A1G6ISD2</accession>
<dbReference type="InterPro" id="IPR036388">
    <property type="entry name" value="WH-like_DNA-bd_sf"/>
</dbReference>
<keyword evidence="2" id="KW-0238">DNA-binding</keyword>
<dbReference type="CDD" id="cd06170">
    <property type="entry name" value="LuxR_C_like"/>
    <property type="match status" value="1"/>
</dbReference>
<dbReference type="Gene3D" id="1.10.10.10">
    <property type="entry name" value="Winged helix-like DNA-binding domain superfamily/Winged helix DNA-binding domain"/>
    <property type="match status" value="1"/>
</dbReference>
<dbReference type="RefSeq" id="WP_058231829.1">
    <property type="nucleotide sequence ID" value="NZ_FMYG01000003.1"/>
</dbReference>
<dbReference type="OrthoDB" id="134985at2"/>
<dbReference type="InterPro" id="IPR016032">
    <property type="entry name" value="Sig_transdc_resp-reg_C-effctor"/>
</dbReference>
<evidence type="ECO:0000259" key="4">
    <source>
        <dbReference type="PROSITE" id="PS50043"/>
    </source>
</evidence>
<dbReference type="PANTHER" id="PTHR44688:SF16">
    <property type="entry name" value="DNA-BINDING TRANSCRIPTIONAL ACTIVATOR DEVR_DOSR"/>
    <property type="match status" value="1"/>
</dbReference>
<evidence type="ECO:0000256" key="1">
    <source>
        <dbReference type="ARBA" id="ARBA00023015"/>
    </source>
</evidence>
<sequence>MRGERAPGEPGADLKAAAAATVARLAPGHGIPLPRDLALLAETQPPAAPASWTDATATYLTACLAARARRDALGAGMGLITRYFEGGRLTRPGTLSPGVRSQLYASAGEYCNAIGWPQMGARFSAQALLFADTRAVRYRALSLAALGHALNGDHRSAEPDIAEAEELFAQEDWPQEETDHLLMLAHAHVAAARLDAPGLRSVSTRMTKARPQDSYIAFSAGAMEVVADMFSGDLAAARAGSRRLLSGTLRHSSHRMARHSLVCATSDLLVAEGEHREALALLEPYESPEGHSICFSLHRSAALLHLGRERDLLGETDACAAAGTDHCLRTLIPVLVRRALALNRLDHPRRARETMEAALLLIVRTGLSATPFLMLPHRETEVLVNAAMNGHDDLLAVASPLRAALARAALPDSERVVSATSALLTPSERALASLLVSPISLAQIARERGVSLNTVKSHVRSIYQKLGVRTRAEAVERLTGE</sequence>